<gene>
    <name evidence="1" type="ORF">IXB50_10250</name>
</gene>
<dbReference type="Pfam" id="PF10720">
    <property type="entry name" value="DUF2515"/>
    <property type="match status" value="1"/>
</dbReference>
<accession>A0A947GJM9</accession>
<reference evidence="1" key="1">
    <citation type="submission" date="2020-11" db="EMBL/GenBank/DDBJ databases">
        <authorList>
            <person name="Konstantinou D."/>
            <person name="Gkelis S."/>
            <person name="Popin R."/>
            <person name="Fewer D."/>
            <person name="Sivonen K."/>
        </authorList>
    </citation>
    <scope>NUCLEOTIDE SEQUENCE</scope>
    <source>
        <strain evidence="1">TAU-MAC 1115</strain>
    </source>
</reference>
<organism evidence="1 2">
    <name type="scientific">Leptothoe spongobia TAU-MAC 1115</name>
    <dbReference type="NCBI Taxonomy" id="1967444"/>
    <lineage>
        <taxon>Bacteria</taxon>
        <taxon>Bacillati</taxon>
        <taxon>Cyanobacteriota</taxon>
        <taxon>Cyanophyceae</taxon>
        <taxon>Nodosilineales</taxon>
        <taxon>Cymatolegaceae</taxon>
        <taxon>Leptothoe</taxon>
        <taxon>Leptothoe spongobia</taxon>
    </lineage>
</organism>
<proteinExistence type="predicted"/>
<evidence type="ECO:0000313" key="2">
    <source>
        <dbReference type="Proteomes" id="UP000717364"/>
    </source>
</evidence>
<dbReference type="InterPro" id="IPR019658">
    <property type="entry name" value="DUF2515"/>
</dbReference>
<dbReference type="RefSeq" id="WP_215608876.1">
    <property type="nucleotide sequence ID" value="NZ_JADOES010000016.1"/>
</dbReference>
<sequence>MKPQTLKEQFREATLVRRSQVEVNLTSRANCLFDFWEQHPEVSWVLLANLVARNTGWIMSDLVRACQCAPHSLKIPGLPSAHYQAFFAFLETGNFLIFRDVFPQLVAYAWAKRYPEQSDVFFDLLSTDPQFNVDPFIIEHWKVFFKAAKNNHWFPEWWKEPSVKRLAFALIANEQNQIHDRLLHDSQHRYLGRLFFAITRQIFIATTKLGLMKLCFAVAKSETNPETDHLLIYTMSCDFALFDNRVKVGRDLYMELFSEDSRRQRVITWARAHAKYWGSRAEYNPQQYCLYPQQANAQRKYSPPLVPWQGAKPAWPFDPTQVRPYPHLHDTPIPLPVSTQTRENIEELLSLLTATTRSLEPTSLSEQAEIIIGKSSTLQLYILLQQILGKKRLHPILP</sequence>
<dbReference type="Proteomes" id="UP000717364">
    <property type="component" value="Unassembled WGS sequence"/>
</dbReference>
<evidence type="ECO:0000313" key="1">
    <source>
        <dbReference type="EMBL" id="MBT9315807.1"/>
    </source>
</evidence>
<comment type="caution">
    <text evidence="1">The sequence shown here is derived from an EMBL/GenBank/DDBJ whole genome shotgun (WGS) entry which is preliminary data.</text>
</comment>
<dbReference type="EMBL" id="JADOES010000016">
    <property type="protein sequence ID" value="MBT9315807.1"/>
    <property type="molecule type" value="Genomic_DNA"/>
</dbReference>
<keyword evidence="2" id="KW-1185">Reference proteome</keyword>
<dbReference type="AlphaFoldDB" id="A0A947GJM9"/>
<reference evidence="1" key="2">
    <citation type="journal article" date="2021" name="Mar. Drugs">
        <title>Genome Reduction and Secondary Metabolism of the Marine Sponge-Associated Cyanobacterium Leptothoe.</title>
        <authorList>
            <person name="Konstantinou D."/>
            <person name="Popin R.V."/>
            <person name="Fewer D.P."/>
            <person name="Sivonen K."/>
            <person name="Gkelis S."/>
        </authorList>
    </citation>
    <scope>NUCLEOTIDE SEQUENCE</scope>
    <source>
        <strain evidence="1">TAU-MAC 1115</strain>
    </source>
</reference>
<protein>
    <submittedName>
        <fullName evidence="1">DUF2515 family protein</fullName>
    </submittedName>
</protein>
<name>A0A947GJM9_9CYAN</name>